<keyword evidence="2" id="KW-0436">Ligase</keyword>
<dbReference type="InterPro" id="IPR036651">
    <property type="entry name" value="Gln_synt_N_sf"/>
</dbReference>
<dbReference type="InterPro" id="IPR008146">
    <property type="entry name" value="Gln_synth_cat_dom"/>
</dbReference>
<dbReference type="PROSITE" id="PS51987">
    <property type="entry name" value="GS_CATALYTIC"/>
    <property type="match status" value="1"/>
</dbReference>
<organism evidence="10 11">
    <name type="scientific">Streptomyces phaeochromogenes</name>
    <dbReference type="NCBI Taxonomy" id="1923"/>
    <lineage>
        <taxon>Bacteria</taxon>
        <taxon>Bacillati</taxon>
        <taxon>Actinomycetota</taxon>
        <taxon>Actinomycetes</taxon>
        <taxon>Kitasatosporales</taxon>
        <taxon>Streptomycetaceae</taxon>
        <taxon>Streptomyces</taxon>
        <taxon>Streptomyces phaeochromogenes group</taxon>
    </lineage>
</organism>
<evidence type="ECO:0000313" key="11">
    <source>
        <dbReference type="Proteomes" id="UP001340816"/>
    </source>
</evidence>
<dbReference type="SUPFAM" id="SSF55931">
    <property type="entry name" value="Glutamine synthetase/guanido kinase"/>
    <property type="match status" value="1"/>
</dbReference>
<dbReference type="Gene3D" id="3.10.20.70">
    <property type="entry name" value="Glutamine synthetase, N-terminal domain"/>
    <property type="match status" value="1"/>
</dbReference>
<evidence type="ECO:0000256" key="6">
    <source>
        <dbReference type="RuleBase" id="RU000384"/>
    </source>
</evidence>
<evidence type="ECO:0000256" key="3">
    <source>
        <dbReference type="ARBA" id="ARBA00022741"/>
    </source>
</evidence>
<evidence type="ECO:0000313" key="10">
    <source>
        <dbReference type="EMBL" id="WSD19923.1"/>
    </source>
</evidence>
<keyword evidence="4" id="KW-0067">ATP-binding</keyword>
<feature type="region of interest" description="Disordered" evidence="7">
    <location>
        <begin position="1"/>
        <end position="24"/>
    </location>
</feature>
<dbReference type="Proteomes" id="UP001340816">
    <property type="component" value="Chromosome"/>
</dbReference>
<dbReference type="PANTHER" id="PTHR43785">
    <property type="entry name" value="GAMMA-GLUTAMYLPUTRESCINE SYNTHETASE"/>
    <property type="match status" value="1"/>
</dbReference>
<dbReference type="SUPFAM" id="SSF54368">
    <property type="entry name" value="Glutamine synthetase, N-terminal domain"/>
    <property type="match status" value="1"/>
</dbReference>
<sequence length="527" mass="55818">MRSADERPRAQGGDGPGARPLASAGAGGFVERHGLWDERQHVAAGQVRRVIDELGLDKVRFSFADQHGVLRGKTLTREAVPGALRSGVTAPSSLLLKDTSGRTVFPVFSGGGGLADGRFAGAGDIVLVPDMTTFRVLPWAERTGWILCDLYHPDGTPAAFCSRGLLRGRLAALADAGYDLTVGVELEFHVYRPVAEGAASVGVGRPGAPGPAPEVEPLTSGSQLLHEEGLDRLDDLVDLLYRGLTGLDLPLRSLELEFGPSQLELTLDARDAAQAADDALLARAAVRQICRRNGYHATFMSRPATAETASSGWHLHQSLRSRATGEAAFDPTPDPAPGSVPTGSAPGSVSDSAPGEPLSPVGRHYLAGLLEHAPAATVFTTPTVNGYKRYLPMSLAPDRVVWGIDNKGAMVRVVGARGEGGARLENRSGEPAANPYLYIASQVVSGMDGMARRLDPGPPTTDPYDAGARGLPGSLDQALNALDADPVFAKALGQDVVSWFTTIKRAEFARYLAHVSDWEQREYFDLV</sequence>
<dbReference type="PANTHER" id="PTHR43785:SF12">
    <property type="entry name" value="TYPE-1 GLUTAMINE SYNTHETASE 2"/>
    <property type="match status" value="1"/>
</dbReference>
<accession>A0ABZ1HQN8</accession>
<evidence type="ECO:0000256" key="2">
    <source>
        <dbReference type="ARBA" id="ARBA00022598"/>
    </source>
</evidence>
<dbReference type="PROSITE" id="PS51986">
    <property type="entry name" value="GS_BETA_GRASP"/>
    <property type="match status" value="1"/>
</dbReference>
<dbReference type="EMBL" id="CP109135">
    <property type="protein sequence ID" value="WSD19923.1"/>
    <property type="molecule type" value="Genomic_DNA"/>
</dbReference>
<gene>
    <name evidence="10" type="ORF">OHB35_45570</name>
</gene>
<protein>
    <submittedName>
        <fullName evidence="10">Glutamine synthetase family protein</fullName>
    </submittedName>
</protein>
<dbReference type="Gene3D" id="3.30.590.10">
    <property type="entry name" value="Glutamine synthetase/guanido kinase, catalytic domain"/>
    <property type="match status" value="1"/>
</dbReference>
<dbReference type="Pfam" id="PF00120">
    <property type="entry name" value="Gln-synt_C"/>
    <property type="match status" value="1"/>
</dbReference>
<proteinExistence type="inferred from homology"/>
<feature type="compositionally biased region" description="Polar residues" evidence="7">
    <location>
        <begin position="341"/>
        <end position="351"/>
    </location>
</feature>
<evidence type="ECO:0000256" key="7">
    <source>
        <dbReference type="SAM" id="MobiDB-lite"/>
    </source>
</evidence>
<evidence type="ECO:0000256" key="5">
    <source>
        <dbReference type="PROSITE-ProRule" id="PRU01330"/>
    </source>
</evidence>
<feature type="region of interest" description="Disordered" evidence="7">
    <location>
        <begin position="322"/>
        <end position="360"/>
    </location>
</feature>
<evidence type="ECO:0000256" key="4">
    <source>
        <dbReference type="ARBA" id="ARBA00022840"/>
    </source>
</evidence>
<dbReference type="SMART" id="SM01230">
    <property type="entry name" value="Gln-synt_C"/>
    <property type="match status" value="1"/>
</dbReference>
<feature type="domain" description="GS catalytic" evidence="9">
    <location>
        <begin position="162"/>
        <end position="527"/>
    </location>
</feature>
<evidence type="ECO:0000259" key="8">
    <source>
        <dbReference type="PROSITE" id="PS51986"/>
    </source>
</evidence>
<dbReference type="InterPro" id="IPR014746">
    <property type="entry name" value="Gln_synth/guanido_kin_cat_dom"/>
</dbReference>
<name>A0ABZ1HQN8_STRPH</name>
<comment type="similarity">
    <text evidence="1 5 6">Belongs to the glutamine synthetase family.</text>
</comment>
<evidence type="ECO:0000256" key="1">
    <source>
        <dbReference type="ARBA" id="ARBA00009897"/>
    </source>
</evidence>
<keyword evidence="11" id="KW-1185">Reference proteome</keyword>
<feature type="domain" description="GS beta-grasp" evidence="8">
    <location>
        <begin position="54"/>
        <end position="155"/>
    </location>
</feature>
<evidence type="ECO:0000259" key="9">
    <source>
        <dbReference type="PROSITE" id="PS51987"/>
    </source>
</evidence>
<keyword evidence="3" id="KW-0547">Nucleotide-binding</keyword>
<dbReference type="RefSeq" id="WP_326761821.1">
    <property type="nucleotide sequence ID" value="NZ_CP109135.1"/>
</dbReference>
<dbReference type="InterPro" id="IPR008147">
    <property type="entry name" value="Gln_synt_N"/>
</dbReference>
<reference evidence="10 11" key="1">
    <citation type="submission" date="2022-10" db="EMBL/GenBank/DDBJ databases">
        <title>The complete genomes of actinobacterial strains from the NBC collection.</title>
        <authorList>
            <person name="Joergensen T.S."/>
            <person name="Alvarez Arevalo M."/>
            <person name="Sterndorff E.B."/>
            <person name="Faurdal D."/>
            <person name="Vuksanovic O."/>
            <person name="Mourched A.-S."/>
            <person name="Charusanti P."/>
            <person name="Shaw S."/>
            <person name="Blin K."/>
            <person name="Weber T."/>
        </authorList>
    </citation>
    <scope>NUCLEOTIDE SEQUENCE [LARGE SCALE GENOMIC DNA]</scope>
    <source>
        <strain evidence="10 11">NBC 01752</strain>
    </source>
</reference>